<dbReference type="GO" id="GO:0000329">
    <property type="term" value="C:fungal-type vacuole membrane"/>
    <property type="evidence" value="ECO:0007669"/>
    <property type="project" value="InterPro"/>
</dbReference>
<dbReference type="OrthoDB" id="10039566at2759"/>
<accession>A0A1V6STQ1</accession>
<comment type="caution">
    <text evidence="2">The sequence shown here is derived from an EMBL/GenBank/DDBJ whole genome shotgun (WGS) entry which is preliminary data.</text>
</comment>
<organism evidence="2 3">
    <name type="scientific">Penicillium steckii</name>
    <dbReference type="NCBI Taxonomy" id="303698"/>
    <lineage>
        <taxon>Eukaryota</taxon>
        <taxon>Fungi</taxon>
        <taxon>Dikarya</taxon>
        <taxon>Ascomycota</taxon>
        <taxon>Pezizomycotina</taxon>
        <taxon>Eurotiomycetes</taxon>
        <taxon>Eurotiomycetidae</taxon>
        <taxon>Eurotiales</taxon>
        <taxon>Aspergillaceae</taxon>
        <taxon>Penicillium</taxon>
    </lineage>
</organism>
<protein>
    <submittedName>
        <fullName evidence="2">Uncharacterized protein</fullName>
    </submittedName>
</protein>
<evidence type="ECO:0000313" key="2">
    <source>
        <dbReference type="EMBL" id="OQE17278.1"/>
    </source>
</evidence>
<reference evidence="3" key="1">
    <citation type="journal article" date="2017" name="Nat. Microbiol.">
        <title>Global analysis of biosynthetic gene clusters reveals vast potential of secondary metabolite production in Penicillium species.</title>
        <authorList>
            <person name="Nielsen J.C."/>
            <person name="Grijseels S."/>
            <person name="Prigent S."/>
            <person name="Ji B."/>
            <person name="Dainat J."/>
            <person name="Nielsen K.F."/>
            <person name="Frisvad J.C."/>
            <person name="Workman M."/>
            <person name="Nielsen J."/>
        </authorList>
    </citation>
    <scope>NUCLEOTIDE SEQUENCE [LARGE SCALE GENOMIC DNA]</scope>
    <source>
        <strain evidence="3">IBT 24891</strain>
    </source>
</reference>
<gene>
    <name evidence="2" type="ORF">PENSTE_c021G03170</name>
</gene>
<feature type="transmembrane region" description="Helical" evidence="1">
    <location>
        <begin position="40"/>
        <end position="63"/>
    </location>
</feature>
<keyword evidence="1" id="KW-1133">Transmembrane helix</keyword>
<dbReference type="Pfam" id="PF12505">
    <property type="entry name" value="DUF3712"/>
    <property type="match status" value="1"/>
</dbReference>
<dbReference type="STRING" id="303698.A0A1V6STQ1"/>
<keyword evidence="1" id="KW-0812">Transmembrane</keyword>
<keyword evidence="3" id="KW-1185">Reference proteome</keyword>
<dbReference type="InterPro" id="IPR046368">
    <property type="entry name" value="Tag1"/>
</dbReference>
<dbReference type="PANTHER" id="PTHR35895:SF1">
    <property type="entry name" value="LIPID-BINDING SERUM GLYCOPROTEIN C-TERMINAL DOMAIN-CONTAINING PROTEIN"/>
    <property type="match status" value="1"/>
</dbReference>
<dbReference type="InterPro" id="IPR022185">
    <property type="entry name" value="DUF3712"/>
</dbReference>
<dbReference type="PANTHER" id="PTHR35895">
    <property type="entry name" value="CHROMOSOME 16, WHOLE GENOME SHOTGUN SEQUENCE"/>
    <property type="match status" value="1"/>
</dbReference>
<evidence type="ECO:0000313" key="3">
    <source>
        <dbReference type="Proteomes" id="UP000191285"/>
    </source>
</evidence>
<dbReference type="SUPFAM" id="SSF117070">
    <property type="entry name" value="LEA14-like"/>
    <property type="match status" value="1"/>
</dbReference>
<keyword evidence="1" id="KW-0472">Membrane</keyword>
<name>A0A1V6STQ1_9EURO</name>
<proteinExistence type="predicted"/>
<dbReference type="EMBL" id="MLKD01000021">
    <property type="protein sequence ID" value="OQE17278.1"/>
    <property type="molecule type" value="Genomic_DNA"/>
</dbReference>
<evidence type="ECO:0000256" key="1">
    <source>
        <dbReference type="SAM" id="Phobius"/>
    </source>
</evidence>
<sequence>MSKSDIEQSSDSEVNGTGAGVAATKPTLWQRFKAHMKKWWWVYLIALCVIVLVTVLPIVYVGIPNFANKYINNYDYDYDGLEITNPRPTSFHVKQKQSIAMGGGFSGSGHLSAFDASIRTSDTDEEFAIFPVPQIDFSGGATFDIDQDLNLSCVDCLSRIAIKAATDKSFSILATGHPDLKFGALPTAHLDIHKTMKMDGYNVTEFVNENGAFNVTNLDLLDPPVDGYNFNATISVRNPTPFSVEIGHVIFNLTLGGDDLGYVDLPNLKLGKDVSDTVVLGQVDKSMLIREAFLGDGDGATVTIGVKGYSCDYNGQDIPYFSAAIKAISASASVDLLKYASSIL</sequence>
<dbReference type="AlphaFoldDB" id="A0A1V6STQ1"/>
<dbReference type="Proteomes" id="UP000191285">
    <property type="component" value="Unassembled WGS sequence"/>
</dbReference>